<reference evidence="1" key="1">
    <citation type="submission" date="2022-11" db="EMBL/GenBank/DDBJ databases">
        <title>beta-Carotene-producing bacterium, Jeongeuplla avenae sp. nov., alleviates the salt stress of Arabidopsis seedlings.</title>
        <authorList>
            <person name="Jiang L."/>
            <person name="Lee J."/>
        </authorList>
    </citation>
    <scope>NUCLEOTIDE SEQUENCE</scope>
    <source>
        <strain evidence="1">DY_R2A_6</strain>
    </source>
</reference>
<evidence type="ECO:0000313" key="2">
    <source>
        <dbReference type="Proteomes" id="UP001163223"/>
    </source>
</evidence>
<keyword evidence="2" id="KW-1185">Reference proteome</keyword>
<dbReference type="Proteomes" id="UP001163223">
    <property type="component" value="Chromosome"/>
</dbReference>
<proteinExistence type="predicted"/>
<protein>
    <submittedName>
        <fullName evidence="1">Uncharacterized protein</fullName>
    </submittedName>
</protein>
<dbReference type="EMBL" id="CP113520">
    <property type="protein sequence ID" value="WAJ29331.1"/>
    <property type="molecule type" value="Genomic_DNA"/>
</dbReference>
<evidence type="ECO:0000313" key="1">
    <source>
        <dbReference type="EMBL" id="WAJ29331.1"/>
    </source>
</evidence>
<sequence>MNLKIALVALPLAALAISASASAQEIRDITPEERAKVEAAVRKKLLDPDSAQFQDVRASVSDSGLITVCGKVNAKNQYGGYSGRKLFHTFIAKDDNDSSREMIAPTVDDEGMVPLAEPLCRQAKLLD</sequence>
<organism evidence="1 2">
    <name type="scientific">Antarcticirhabdus aurantiaca</name>
    <dbReference type="NCBI Taxonomy" id="2606717"/>
    <lineage>
        <taxon>Bacteria</taxon>
        <taxon>Pseudomonadati</taxon>
        <taxon>Pseudomonadota</taxon>
        <taxon>Alphaproteobacteria</taxon>
        <taxon>Hyphomicrobiales</taxon>
        <taxon>Aurantimonadaceae</taxon>
        <taxon>Antarcticirhabdus</taxon>
    </lineage>
</organism>
<name>A0ACD4NQX9_9HYPH</name>
<accession>A0ACD4NQX9</accession>
<gene>
    <name evidence="1" type="ORF">OXU80_03595</name>
</gene>